<dbReference type="InterPro" id="IPR000412">
    <property type="entry name" value="ABC_2_transport"/>
</dbReference>
<name>A0ABS6UIC3_9PSEU</name>
<keyword evidence="9" id="KW-1185">Reference proteome</keyword>
<dbReference type="RefSeq" id="WP_218592340.1">
    <property type="nucleotide sequence ID" value="NZ_JADQDE010000167.1"/>
</dbReference>
<comment type="subcellular location">
    <subcellularLocation>
        <location evidence="6">Cell membrane</location>
        <topology evidence="6">Multi-pass membrane protein</topology>
    </subcellularLocation>
    <subcellularLocation>
        <location evidence="1">Membrane</location>
        <topology evidence="1">Multi-pass membrane protein</topology>
    </subcellularLocation>
</comment>
<feature type="transmembrane region" description="Helical" evidence="6">
    <location>
        <begin position="20"/>
        <end position="44"/>
    </location>
</feature>
<evidence type="ECO:0000313" key="9">
    <source>
        <dbReference type="Proteomes" id="UP000694300"/>
    </source>
</evidence>
<dbReference type="Pfam" id="PF01061">
    <property type="entry name" value="ABC2_membrane"/>
    <property type="match status" value="1"/>
</dbReference>
<dbReference type="PANTHER" id="PTHR43229:SF3">
    <property type="entry name" value="ABC-TYPE MULTIDRUG TRANSPORT SYSTEM, PERMEASE COMPONENT"/>
    <property type="match status" value="1"/>
</dbReference>
<keyword evidence="6" id="KW-1003">Cell membrane</keyword>
<keyword evidence="6" id="KW-0813">Transport</keyword>
<evidence type="ECO:0000313" key="8">
    <source>
        <dbReference type="EMBL" id="MBW0131653.1"/>
    </source>
</evidence>
<dbReference type="PANTHER" id="PTHR43229">
    <property type="entry name" value="NODULATION PROTEIN J"/>
    <property type="match status" value="1"/>
</dbReference>
<feature type="transmembrane region" description="Helical" evidence="6">
    <location>
        <begin position="95"/>
        <end position="123"/>
    </location>
</feature>
<organism evidence="8 9">
    <name type="scientific">Pseudonocardia oceani</name>
    <dbReference type="NCBI Taxonomy" id="2792013"/>
    <lineage>
        <taxon>Bacteria</taxon>
        <taxon>Bacillati</taxon>
        <taxon>Actinomycetota</taxon>
        <taxon>Actinomycetes</taxon>
        <taxon>Pseudonocardiales</taxon>
        <taxon>Pseudonocardiaceae</taxon>
        <taxon>Pseudonocardia</taxon>
    </lineage>
</organism>
<gene>
    <name evidence="8" type="ORF">I4I82_28835</name>
</gene>
<evidence type="ECO:0000256" key="5">
    <source>
        <dbReference type="ARBA" id="ARBA00023251"/>
    </source>
</evidence>
<proteinExistence type="inferred from homology"/>
<comment type="similarity">
    <text evidence="6">Belongs to the ABC-2 integral membrane protein family.</text>
</comment>
<feature type="transmembrane region" description="Helical" evidence="6">
    <location>
        <begin position="212"/>
        <end position="232"/>
    </location>
</feature>
<feature type="transmembrane region" description="Helical" evidence="6">
    <location>
        <begin position="129"/>
        <end position="152"/>
    </location>
</feature>
<keyword evidence="2 6" id="KW-0812">Transmembrane</keyword>
<protein>
    <recommendedName>
        <fullName evidence="6">Transport permease protein</fullName>
    </recommendedName>
</protein>
<accession>A0ABS6UIC3</accession>
<feature type="transmembrane region" description="Helical" evidence="6">
    <location>
        <begin position="56"/>
        <end position="74"/>
    </location>
</feature>
<keyword evidence="3 6" id="KW-1133">Transmembrane helix</keyword>
<feature type="domain" description="ABC transmembrane type-2" evidence="7">
    <location>
        <begin position="18"/>
        <end position="238"/>
    </location>
</feature>
<evidence type="ECO:0000256" key="2">
    <source>
        <dbReference type="ARBA" id="ARBA00022692"/>
    </source>
</evidence>
<dbReference type="EMBL" id="JADQDF010000001">
    <property type="protein sequence ID" value="MBW0131653.1"/>
    <property type="molecule type" value="Genomic_DNA"/>
</dbReference>
<comment type="caution">
    <text evidence="8">The sequence shown here is derived from an EMBL/GenBank/DDBJ whole genome shotgun (WGS) entry which is preliminary data.</text>
</comment>
<dbReference type="InterPro" id="IPR047817">
    <property type="entry name" value="ABC2_TM_bact-type"/>
</dbReference>
<evidence type="ECO:0000256" key="3">
    <source>
        <dbReference type="ARBA" id="ARBA00022989"/>
    </source>
</evidence>
<feature type="transmembrane region" description="Helical" evidence="6">
    <location>
        <begin position="159"/>
        <end position="180"/>
    </location>
</feature>
<keyword evidence="5" id="KW-0046">Antibiotic resistance</keyword>
<evidence type="ECO:0000256" key="6">
    <source>
        <dbReference type="RuleBase" id="RU361157"/>
    </source>
</evidence>
<reference evidence="8 9" key="1">
    <citation type="submission" date="2020-11" db="EMBL/GenBank/DDBJ databases">
        <title>Pseudonocardia abyssalis sp. nov. and Pseudonocardia oceani sp. nov., description and phylogenomic analysis of two novel actinomycetes isolated from the deep Southern Ocean.</title>
        <authorList>
            <person name="Parra J."/>
        </authorList>
    </citation>
    <scope>NUCLEOTIDE SEQUENCE [LARGE SCALE GENOMIC DNA]</scope>
    <source>
        <strain evidence="9">KRD185</strain>
    </source>
</reference>
<evidence type="ECO:0000259" key="7">
    <source>
        <dbReference type="PROSITE" id="PS51012"/>
    </source>
</evidence>
<dbReference type="InterPro" id="IPR051784">
    <property type="entry name" value="Nod_factor_ABC_transporter"/>
</dbReference>
<sequence length="242" mass="25823">MNPTYLRLEILRVLRVPQLLVFTVVLPLVLFLVFANLFGAARFGGVSSTAYTMQGMAAYGSLGGALFSTAAIALERRIGWNRQLRLTPLPPSRYVLVKGLAAWLVTLPGLVLVYTAGALLGVALPLWRWFALAGVTWTALLPFVVLGIALGFTGSSESVQAVSTFVLLALSLLGGVWFPIEILPEWVQAVARALPSYWLNAAGRAVIGGPGIGWTGVGVLLAWTAALGLFAASRYRADARRA</sequence>
<dbReference type="Proteomes" id="UP000694300">
    <property type="component" value="Unassembled WGS sequence"/>
</dbReference>
<keyword evidence="4 6" id="KW-0472">Membrane</keyword>
<evidence type="ECO:0000256" key="4">
    <source>
        <dbReference type="ARBA" id="ARBA00023136"/>
    </source>
</evidence>
<evidence type="ECO:0000256" key="1">
    <source>
        <dbReference type="ARBA" id="ARBA00004141"/>
    </source>
</evidence>
<dbReference type="PROSITE" id="PS51012">
    <property type="entry name" value="ABC_TM2"/>
    <property type="match status" value="1"/>
</dbReference>
<dbReference type="PIRSF" id="PIRSF006648">
    <property type="entry name" value="DrrB"/>
    <property type="match status" value="1"/>
</dbReference>
<dbReference type="InterPro" id="IPR013525">
    <property type="entry name" value="ABC2_TM"/>
</dbReference>